<evidence type="ECO:0008006" key="4">
    <source>
        <dbReference type="Google" id="ProtNLM"/>
    </source>
</evidence>
<evidence type="ECO:0000256" key="1">
    <source>
        <dbReference type="SAM" id="SignalP"/>
    </source>
</evidence>
<organism evidence="2 3">
    <name type="scientific">Elysia crispata</name>
    <name type="common">lettuce slug</name>
    <dbReference type="NCBI Taxonomy" id="231223"/>
    <lineage>
        <taxon>Eukaryota</taxon>
        <taxon>Metazoa</taxon>
        <taxon>Spiralia</taxon>
        <taxon>Lophotrochozoa</taxon>
        <taxon>Mollusca</taxon>
        <taxon>Gastropoda</taxon>
        <taxon>Heterobranchia</taxon>
        <taxon>Euthyneura</taxon>
        <taxon>Panpulmonata</taxon>
        <taxon>Sacoglossa</taxon>
        <taxon>Placobranchoidea</taxon>
        <taxon>Plakobranchidae</taxon>
        <taxon>Elysia</taxon>
    </lineage>
</organism>
<dbReference type="AlphaFoldDB" id="A0AAE1DU06"/>
<sequence length="42" mass="4621">MDKILFGFFTVFFIHWACADLVFDDASGYGRRFDGIGGLSAG</sequence>
<dbReference type="Proteomes" id="UP001283361">
    <property type="component" value="Unassembled WGS sequence"/>
</dbReference>
<comment type="caution">
    <text evidence="2">The sequence shown here is derived from an EMBL/GenBank/DDBJ whole genome shotgun (WGS) entry which is preliminary data.</text>
</comment>
<accession>A0AAE1DU06</accession>
<gene>
    <name evidence="2" type="ORF">RRG08_015202</name>
</gene>
<name>A0AAE1DU06_9GAST</name>
<keyword evidence="1" id="KW-0732">Signal</keyword>
<evidence type="ECO:0000313" key="2">
    <source>
        <dbReference type="EMBL" id="KAK3782627.1"/>
    </source>
</evidence>
<feature type="chain" id="PRO_5041919611" description="Glycine-rich protein" evidence="1">
    <location>
        <begin position="20"/>
        <end position="42"/>
    </location>
</feature>
<protein>
    <recommendedName>
        <fullName evidence="4">Glycine-rich protein</fullName>
    </recommendedName>
</protein>
<reference evidence="2" key="1">
    <citation type="journal article" date="2023" name="G3 (Bethesda)">
        <title>A reference genome for the long-term kleptoplast-retaining sea slug Elysia crispata morphotype clarki.</title>
        <authorList>
            <person name="Eastman K.E."/>
            <person name="Pendleton A.L."/>
            <person name="Shaikh M.A."/>
            <person name="Suttiyut T."/>
            <person name="Ogas R."/>
            <person name="Tomko P."/>
            <person name="Gavelis G."/>
            <person name="Widhalm J.R."/>
            <person name="Wisecaver J.H."/>
        </authorList>
    </citation>
    <scope>NUCLEOTIDE SEQUENCE</scope>
    <source>
        <strain evidence="2">ECLA1</strain>
    </source>
</reference>
<feature type="non-terminal residue" evidence="2">
    <location>
        <position position="42"/>
    </location>
</feature>
<dbReference type="EMBL" id="JAWDGP010002490">
    <property type="protein sequence ID" value="KAK3782627.1"/>
    <property type="molecule type" value="Genomic_DNA"/>
</dbReference>
<feature type="signal peptide" evidence="1">
    <location>
        <begin position="1"/>
        <end position="19"/>
    </location>
</feature>
<keyword evidence="3" id="KW-1185">Reference proteome</keyword>
<evidence type="ECO:0000313" key="3">
    <source>
        <dbReference type="Proteomes" id="UP001283361"/>
    </source>
</evidence>
<proteinExistence type="predicted"/>